<dbReference type="EMBL" id="KI393373">
    <property type="protein sequence ID" value="ERN08469.1"/>
    <property type="molecule type" value="Genomic_DNA"/>
</dbReference>
<dbReference type="AlphaFoldDB" id="U5CVF8"/>
<name>U5CVF8_AMBTC</name>
<dbReference type="HOGENOM" id="CLU_2783323_0_0_1"/>
<feature type="non-terminal residue" evidence="1">
    <location>
        <position position="69"/>
    </location>
</feature>
<evidence type="ECO:0000313" key="2">
    <source>
        <dbReference type="Proteomes" id="UP000017836"/>
    </source>
</evidence>
<accession>U5CVF8</accession>
<sequence>MCCTGQKSIIPKYLYDHNDRSGLFQREGIPESTIYSGPEPGIEISEGVHLRRITQIRESNVNNIAKKLL</sequence>
<proteinExistence type="predicted"/>
<keyword evidence="2" id="KW-1185">Reference proteome</keyword>
<organism evidence="1 2">
    <name type="scientific">Amborella trichopoda</name>
    <dbReference type="NCBI Taxonomy" id="13333"/>
    <lineage>
        <taxon>Eukaryota</taxon>
        <taxon>Viridiplantae</taxon>
        <taxon>Streptophyta</taxon>
        <taxon>Embryophyta</taxon>
        <taxon>Tracheophyta</taxon>
        <taxon>Spermatophyta</taxon>
        <taxon>Magnoliopsida</taxon>
        <taxon>Amborellales</taxon>
        <taxon>Amborellaceae</taxon>
        <taxon>Amborella</taxon>
    </lineage>
</organism>
<dbReference type="Gramene" id="ERN08469">
    <property type="protein sequence ID" value="ERN08469"/>
    <property type="gene ID" value="AMTR_s02353p00005690"/>
</dbReference>
<dbReference type="Proteomes" id="UP000017836">
    <property type="component" value="Unassembled WGS sequence"/>
</dbReference>
<reference evidence="2" key="1">
    <citation type="journal article" date="2013" name="Science">
        <title>The Amborella genome and the evolution of flowering plants.</title>
        <authorList>
            <consortium name="Amborella Genome Project"/>
        </authorList>
    </citation>
    <scope>NUCLEOTIDE SEQUENCE [LARGE SCALE GENOMIC DNA]</scope>
</reference>
<protein>
    <submittedName>
        <fullName evidence="1">Uncharacterized protein</fullName>
    </submittedName>
</protein>
<evidence type="ECO:0000313" key="1">
    <source>
        <dbReference type="EMBL" id="ERN08469.1"/>
    </source>
</evidence>
<gene>
    <name evidence="1" type="ORF">AMTR_s02353p00005690</name>
</gene>